<dbReference type="AlphaFoldDB" id="A0A6N6M972"/>
<accession>A0A6N6M972</accession>
<dbReference type="EMBL" id="WAAT01000050">
    <property type="protein sequence ID" value="KAB1067047.1"/>
    <property type="molecule type" value="Genomic_DNA"/>
</dbReference>
<gene>
    <name evidence="1" type="ORF">F6U93_11535</name>
</gene>
<proteinExistence type="predicted"/>
<sequence length="165" mass="19379">MEQVKKLWKISLLLVVCFCCLSCKNSKEKSANEKKELLAVKSIVFLEEDFEFVISLSSSKIYKFEAVELLFDSYVEFIKINSNSFQFTNRDHYGNHVTMLFKFNTTDCNLYLSRIEGFFPLKQDLFGRAKYCVMENLELDISAINEEELFDKFVTQKYCEIKDGE</sequence>
<dbReference type="Proteomes" id="UP000441333">
    <property type="component" value="Unassembled WGS sequence"/>
</dbReference>
<protein>
    <submittedName>
        <fullName evidence="1">Uncharacterized protein</fullName>
    </submittedName>
</protein>
<name>A0A6N6M972_9FLAO</name>
<reference evidence="1 2" key="1">
    <citation type="submission" date="2019-09" db="EMBL/GenBank/DDBJ databases">
        <authorList>
            <person name="Cao W.R."/>
        </authorList>
    </citation>
    <scope>NUCLEOTIDE SEQUENCE [LARGE SCALE GENOMIC DNA]</scope>
    <source>
        <strain evidence="1 2">B1N29</strain>
    </source>
</reference>
<organism evidence="1 2">
    <name type="scientific">Pseudotamlana haliotis</name>
    <dbReference type="NCBI Taxonomy" id="2614804"/>
    <lineage>
        <taxon>Bacteria</taxon>
        <taxon>Pseudomonadati</taxon>
        <taxon>Bacteroidota</taxon>
        <taxon>Flavobacteriia</taxon>
        <taxon>Flavobacteriales</taxon>
        <taxon>Flavobacteriaceae</taxon>
        <taxon>Pseudotamlana</taxon>
    </lineage>
</organism>
<keyword evidence="2" id="KW-1185">Reference proteome</keyword>
<evidence type="ECO:0000313" key="2">
    <source>
        <dbReference type="Proteomes" id="UP000441333"/>
    </source>
</evidence>
<evidence type="ECO:0000313" key="1">
    <source>
        <dbReference type="EMBL" id="KAB1067047.1"/>
    </source>
</evidence>
<comment type="caution">
    <text evidence="1">The sequence shown here is derived from an EMBL/GenBank/DDBJ whole genome shotgun (WGS) entry which is preliminary data.</text>
</comment>